<protein>
    <submittedName>
        <fullName evidence="1">Uncharacterized protein</fullName>
    </submittedName>
</protein>
<comment type="caution">
    <text evidence="1">The sequence shown here is derived from an EMBL/GenBank/DDBJ whole genome shotgun (WGS) entry which is preliminary data.</text>
</comment>
<accession>A0ACC3CHF8</accession>
<evidence type="ECO:0000313" key="1">
    <source>
        <dbReference type="EMBL" id="KAK1869701.1"/>
    </source>
</evidence>
<keyword evidence="2" id="KW-1185">Reference proteome</keyword>
<organism evidence="1 2">
    <name type="scientific">Pyropia yezoensis</name>
    <name type="common">Susabi-nori</name>
    <name type="synonym">Porphyra yezoensis</name>
    <dbReference type="NCBI Taxonomy" id="2788"/>
    <lineage>
        <taxon>Eukaryota</taxon>
        <taxon>Rhodophyta</taxon>
        <taxon>Bangiophyceae</taxon>
        <taxon>Bangiales</taxon>
        <taxon>Bangiaceae</taxon>
        <taxon>Pyropia</taxon>
    </lineage>
</organism>
<sequence>MMHATAAFLVSAAAAPFVRPSSSADSLCVDFPRAYATAPRATSVPATALRHVAAPLQPVGFLCSFKLPRSSLSSKSVPVVPGLGRATLGDLHFPSRDAGVLVVDLLSAASLDAGSGGVKQSDSVASVLTDAERKSLRGASSVAAIVNSLGASRKQPRYQWRLIFPTFPDTPPSTVSVERTIEQLVGFWMKTMRRRKKSEARYVLSGLVAEAGSGKSFIAQQLPLQTSTLFKQQRNVKRKAMFASKVSFLGVNFNSSFKVRDRETTAVVEGTIEISDMWRLRMMFNHYANLRCVDVSLLFDRYISGVLYALREGTLQLDDIREEATGIMRATAGLVPGGIAVLVVDEPAKADDNMPKLRTYINDNQHVFKHQDGYVPAASEILLGSMCADGDITRTCVCSTSLTASTMIKAATPSGRPVDYADVSRDDPTDLKEVILDGLVALALKRMYISRSTACMPGFYDLMALCEEHTAAPSRMEKADIKVRLRMLLGETAVGLSYCASAHLRTAVYVSTAVGETSLARMKTASKNRPGGDVDTGVDGDDINAGLLKQKSGKNKKSDTSQEGDNYQGGNRVPVKDILDSVADDVGMSVAERYWVDAAGHFRALDNMLATVILSKEVKHDAICLPGKASNDPPITWDLARRAGLVFGSGKVFRPRFSVVTMIKLLSREESKDLLFYDVMSRQLGQTVDQMALSSGAERAAWRRWEMFAPETEVSHSIARSLKQREYKAITLKGLMAPGKFAYLGNGELLNDIMVDASRPRKGVVVHDMKPLLALPDDDDDVLDFVYRLPDGFPGIDAVMFFRCVSAPHKPKLVGKNIAAVVQYKHSDPEADTYLRGKEVVDNWRKMEMELFEPKLFMPENKPVVDARVQQLRETWKERIVYLNVANRKCKRVQPRVVESDSDLVKHCSRNAIVLGRNHMSSLLGRTYRDFSLGMDWVLGCHVIRF</sequence>
<dbReference type="EMBL" id="CM020620">
    <property type="protein sequence ID" value="KAK1869701.1"/>
    <property type="molecule type" value="Genomic_DNA"/>
</dbReference>
<dbReference type="Proteomes" id="UP000798662">
    <property type="component" value="Chromosome 3"/>
</dbReference>
<proteinExistence type="predicted"/>
<evidence type="ECO:0000313" key="2">
    <source>
        <dbReference type="Proteomes" id="UP000798662"/>
    </source>
</evidence>
<reference evidence="1" key="1">
    <citation type="submission" date="2019-11" db="EMBL/GenBank/DDBJ databases">
        <title>Nori genome reveals adaptations in red seaweeds to the harsh intertidal environment.</title>
        <authorList>
            <person name="Wang D."/>
            <person name="Mao Y."/>
        </authorList>
    </citation>
    <scope>NUCLEOTIDE SEQUENCE</scope>
    <source>
        <tissue evidence="1">Gametophyte</tissue>
    </source>
</reference>
<name>A0ACC3CHF8_PYRYE</name>
<gene>
    <name evidence="1" type="ORF">I4F81_012170</name>
</gene>